<evidence type="ECO:0000259" key="8">
    <source>
        <dbReference type="PROSITE" id="PS50066"/>
    </source>
</evidence>
<keyword evidence="4" id="KW-0804">Transcription</keyword>
<dbReference type="PROSITE" id="PS50066">
    <property type="entry name" value="MADS_BOX_2"/>
    <property type="match status" value="1"/>
</dbReference>
<dbReference type="GO" id="GO:0000981">
    <property type="term" value="F:DNA-binding transcription factor activity, RNA polymerase II-specific"/>
    <property type="evidence" value="ECO:0007669"/>
    <property type="project" value="TreeGrafter"/>
</dbReference>
<reference evidence="9 10" key="1">
    <citation type="submission" date="2023-12" db="EMBL/GenBank/DDBJ databases">
        <title>A high-quality genome assembly for Dillenia turbinata (Dilleniales).</title>
        <authorList>
            <person name="Chanderbali A."/>
        </authorList>
    </citation>
    <scope>NUCLEOTIDE SEQUENCE [LARGE SCALE GENOMIC DNA]</scope>
    <source>
        <strain evidence="9">LSX21</strain>
        <tissue evidence="9">Leaf</tissue>
    </source>
</reference>
<dbReference type="PRINTS" id="PR00404">
    <property type="entry name" value="MADSDOMAIN"/>
</dbReference>
<evidence type="ECO:0000256" key="5">
    <source>
        <dbReference type="ARBA" id="ARBA00023242"/>
    </source>
</evidence>
<dbReference type="PANTHER" id="PTHR11945">
    <property type="entry name" value="MADS BOX PROTEIN"/>
    <property type="match status" value="1"/>
</dbReference>
<dbReference type="Proteomes" id="UP001370490">
    <property type="component" value="Unassembled WGS sequence"/>
</dbReference>
<evidence type="ECO:0000256" key="1">
    <source>
        <dbReference type="ARBA" id="ARBA00004123"/>
    </source>
</evidence>
<organism evidence="9 10">
    <name type="scientific">Dillenia turbinata</name>
    <dbReference type="NCBI Taxonomy" id="194707"/>
    <lineage>
        <taxon>Eukaryota</taxon>
        <taxon>Viridiplantae</taxon>
        <taxon>Streptophyta</taxon>
        <taxon>Embryophyta</taxon>
        <taxon>Tracheophyta</taxon>
        <taxon>Spermatophyta</taxon>
        <taxon>Magnoliopsida</taxon>
        <taxon>eudicotyledons</taxon>
        <taxon>Gunneridae</taxon>
        <taxon>Pentapetalae</taxon>
        <taxon>Dilleniales</taxon>
        <taxon>Dilleniaceae</taxon>
        <taxon>Dillenia</taxon>
    </lineage>
</organism>
<keyword evidence="10" id="KW-1185">Reference proteome</keyword>
<evidence type="ECO:0000256" key="2">
    <source>
        <dbReference type="ARBA" id="ARBA00023015"/>
    </source>
</evidence>
<feature type="region of interest" description="Disordered" evidence="7">
    <location>
        <begin position="225"/>
        <end position="249"/>
    </location>
</feature>
<dbReference type="InterPro" id="IPR036879">
    <property type="entry name" value="TF_MADSbox_sf"/>
</dbReference>
<dbReference type="Gene3D" id="6.10.140.920">
    <property type="match status" value="1"/>
</dbReference>
<keyword evidence="2" id="KW-0805">Transcription regulation</keyword>
<comment type="caution">
    <text evidence="9">The sequence shown here is derived from an EMBL/GenBank/DDBJ whole genome shotgun (WGS) entry which is preliminary data.</text>
</comment>
<gene>
    <name evidence="9" type="ORF">RJ641_019019</name>
</gene>
<name>A0AAN8Z0F1_9MAGN</name>
<protein>
    <submittedName>
        <fullName evidence="9">Transcription factor, MADS-box</fullName>
    </submittedName>
</protein>
<dbReference type="Gene3D" id="3.40.1810.10">
    <property type="entry name" value="Transcription factor, MADS-box"/>
    <property type="match status" value="1"/>
</dbReference>
<evidence type="ECO:0000313" key="9">
    <source>
        <dbReference type="EMBL" id="KAK6916158.1"/>
    </source>
</evidence>
<dbReference type="SUPFAM" id="SSF55455">
    <property type="entry name" value="SRF-like"/>
    <property type="match status" value="1"/>
</dbReference>
<dbReference type="GO" id="GO:0046983">
    <property type="term" value="F:protein dimerization activity"/>
    <property type="evidence" value="ECO:0007669"/>
    <property type="project" value="InterPro"/>
</dbReference>
<dbReference type="EMBL" id="JBAMMX010000024">
    <property type="protein sequence ID" value="KAK6916158.1"/>
    <property type="molecule type" value="Genomic_DNA"/>
</dbReference>
<sequence length="249" mass="28302">MNYLIKWVSHNSFLFKYTLSHLVYNAAQQIHFSVSWLLCLMKKTMGRQRIPIEKIAKQSSLQVTFSKRRAGLFKKASELITLCDAKVALVVFSPGKNVYSFGYPQVDSVIDQYLTGIPTSRSSLSRPHNDETMRELNAELTQVLEELEREQKRSKELDEAIKASATQNWWESPIEQLNVEQLQMLKNALDKLKQQIEEETEVQKMIAADPLAYYVADNNSPGAIPSFNTGEGSSSNPNENRFGYGPGYL</sequence>
<dbReference type="GO" id="GO:0005634">
    <property type="term" value="C:nucleus"/>
    <property type="evidence" value="ECO:0007669"/>
    <property type="project" value="UniProtKB-SubCell"/>
</dbReference>
<feature type="domain" description="MADS-box" evidence="8">
    <location>
        <begin position="45"/>
        <end position="105"/>
    </location>
</feature>
<keyword evidence="3" id="KW-0238">DNA-binding</keyword>
<evidence type="ECO:0000256" key="7">
    <source>
        <dbReference type="SAM" id="MobiDB-lite"/>
    </source>
</evidence>
<feature type="compositionally biased region" description="Polar residues" evidence="7">
    <location>
        <begin position="225"/>
        <end position="239"/>
    </location>
</feature>
<evidence type="ECO:0000256" key="3">
    <source>
        <dbReference type="ARBA" id="ARBA00023125"/>
    </source>
</evidence>
<keyword evidence="6" id="KW-0175">Coiled coil</keyword>
<accession>A0AAN8Z0F1</accession>
<dbReference type="PANTHER" id="PTHR11945:SF776">
    <property type="entry name" value="AGAMOUS-LIKE 50-RELATED"/>
    <property type="match status" value="1"/>
</dbReference>
<dbReference type="GO" id="GO:0000978">
    <property type="term" value="F:RNA polymerase II cis-regulatory region sequence-specific DNA binding"/>
    <property type="evidence" value="ECO:0007669"/>
    <property type="project" value="TreeGrafter"/>
</dbReference>
<comment type="subcellular location">
    <subcellularLocation>
        <location evidence="1">Nucleus</location>
    </subcellularLocation>
</comment>
<dbReference type="AlphaFoldDB" id="A0AAN8Z0F1"/>
<dbReference type="Pfam" id="PF00319">
    <property type="entry name" value="SRF-TF"/>
    <property type="match status" value="1"/>
</dbReference>
<evidence type="ECO:0000256" key="4">
    <source>
        <dbReference type="ARBA" id="ARBA00023163"/>
    </source>
</evidence>
<evidence type="ECO:0000313" key="10">
    <source>
        <dbReference type="Proteomes" id="UP001370490"/>
    </source>
</evidence>
<dbReference type="InterPro" id="IPR002100">
    <property type="entry name" value="TF_MADSbox"/>
</dbReference>
<evidence type="ECO:0000256" key="6">
    <source>
        <dbReference type="SAM" id="Coils"/>
    </source>
</evidence>
<dbReference type="FunFam" id="3.40.1810.10:FF:000006">
    <property type="entry name" value="Agamous-like MADS-box protein AGL62"/>
    <property type="match status" value="1"/>
</dbReference>
<dbReference type="SMART" id="SM00432">
    <property type="entry name" value="MADS"/>
    <property type="match status" value="1"/>
</dbReference>
<feature type="coiled-coil region" evidence="6">
    <location>
        <begin position="130"/>
        <end position="202"/>
    </location>
</feature>
<proteinExistence type="predicted"/>
<keyword evidence="5" id="KW-0539">Nucleus</keyword>